<proteinExistence type="predicted"/>
<comment type="caution">
    <text evidence="1">The sequence shown here is derived from an EMBL/GenBank/DDBJ whole genome shotgun (WGS) entry which is preliminary data.</text>
</comment>
<reference evidence="1" key="1">
    <citation type="journal article" date="2023" name="GigaByte">
        <title>Genome assembly of the bearded iris, Iris pallida Lam.</title>
        <authorList>
            <person name="Bruccoleri R.E."/>
            <person name="Oakeley E.J."/>
            <person name="Faust A.M.E."/>
            <person name="Altorfer M."/>
            <person name="Dessus-Babus S."/>
            <person name="Burckhardt D."/>
            <person name="Oertli M."/>
            <person name="Naumann U."/>
            <person name="Petersen F."/>
            <person name="Wong J."/>
        </authorList>
    </citation>
    <scope>NUCLEOTIDE SEQUENCE</scope>
    <source>
        <strain evidence="1">GSM-AAB239-AS_SAM_17_03QT</strain>
    </source>
</reference>
<accession>A0AAX6HBQ6</accession>
<evidence type="ECO:0000313" key="2">
    <source>
        <dbReference type="Proteomes" id="UP001140949"/>
    </source>
</evidence>
<keyword evidence="2" id="KW-1185">Reference proteome</keyword>
<gene>
    <name evidence="1" type="ORF">M6B38_319885</name>
</gene>
<dbReference type="Proteomes" id="UP001140949">
    <property type="component" value="Unassembled WGS sequence"/>
</dbReference>
<organism evidence="1 2">
    <name type="scientific">Iris pallida</name>
    <name type="common">Sweet iris</name>
    <dbReference type="NCBI Taxonomy" id="29817"/>
    <lineage>
        <taxon>Eukaryota</taxon>
        <taxon>Viridiplantae</taxon>
        <taxon>Streptophyta</taxon>
        <taxon>Embryophyta</taxon>
        <taxon>Tracheophyta</taxon>
        <taxon>Spermatophyta</taxon>
        <taxon>Magnoliopsida</taxon>
        <taxon>Liliopsida</taxon>
        <taxon>Asparagales</taxon>
        <taxon>Iridaceae</taxon>
        <taxon>Iridoideae</taxon>
        <taxon>Irideae</taxon>
        <taxon>Iris</taxon>
    </lineage>
</organism>
<dbReference type="AlphaFoldDB" id="A0AAX6HBQ6"/>
<sequence>MAIATKNWSEKKADKYATRTCFDGHINSQTPKFDQEAPNSLLAMTKDSGTIWSDLLKCQEEADLLNSLSSALCICSYYHLQVHHLQPHRLRMEVDQVLLVHLHHVLHLPRSDSRTICLSRGSGLRRQNPSVPRQKVKTIVKWG</sequence>
<dbReference type="EMBL" id="JANAVB010010799">
    <property type="protein sequence ID" value="KAJ6838182.1"/>
    <property type="molecule type" value="Genomic_DNA"/>
</dbReference>
<protein>
    <submittedName>
        <fullName evidence="1">ABC transporter G family member 39</fullName>
    </submittedName>
</protein>
<reference evidence="1" key="2">
    <citation type="submission" date="2023-04" db="EMBL/GenBank/DDBJ databases">
        <authorList>
            <person name="Bruccoleri R.E."/>
            <person name="Oakeley E.J."/>
            <person name="Faust A.-M."/>
            <person name="Dessus-Babus S."/>
            <person name="Altorfer M."/>
            <person name="Burckhardt D."/>
            <person name="Oertli M."/>
            <person name="Naumann U."/>
            <person name="Petersen F."/>
            <person name="Wong J."/>
        </authorList>
    </citation>
    <scope>NUCLEOTIDE SEQUENCE</scope>
    <source>
        <strain evidence="1">GSM-AAB239-AS_SAM_17_03QT</strain>
        <tissue evidence="1">Leaf</tissue>
    </source>
</reference>
<evidence type="ECO:0000313" key="1">
    <source>
        <dbReference type="EMBL" id="KAJ6838182.1"/>
    </source>
</evidence>
<name>A0AAX6HBQ6_IRIPA</name>